<dbReference type="InterPro" id="IPR006016">
    <property type="entry name" value="UspA"/>
</dbReference>
<evidence type="ECO:0000256" key="1">
    <source>
        <dbReference type="ARBA" id="ARBA00008791"/>
    </source>
</evidence>
<dbReference type="Pfam" id="PF00582">
    <property type="entry name" value="Usp"/>
    <property type="match status" value="1"/>
</dbReference>
<dbReference type="OrthoDB" id="516822at2"/>
<dbReference type="PANTHER" id="PTHR46268">
    <property type="entry name" value="STRESS RESPONSE PROTEIN NHAX"/>
    <property type="match status" value="1"/>
</dbReference>
<evidence type="ECO:0000313" key="4">
    <source>
        <dbReference type="Proteomes" id="UP000030170"/>
    </source>
</evidence>
<sequence length="170" mass="18867">MFHKILVALDHSAASQRVFNEALQLAKLLESHLLLLHIHSSEEYGYPMMWVTPSIGSSYPGVYDQLVDSYLKLRETFEQQGLELLKSQAAVAIAAGITTEFSQNTGEPGPRICDLAKNWEADLVIVGRRQQHALSEWFFGSVSNHVLHHAPCSVLAIQGQTEPQETVAQS</sequence>
<dbReference type="EMBL" id="JJML01000003">
    <property type="protein sequence ID" value="KGF73818.1"/>
    <property type="molecule type" value="Genomic_DNA"/>
</dbReference>
<reference evidence="3 4" key="1">
    <citation type="journal article" date="2014" name="Mol. Ecol.">
        <title>Evolution of Synechococcus.</title>
        <authorList>
            <person name="Dvorak P."/>
            <person name="Casamatta D."/>
            <person name="Hasler P."/>
            <person name="Poulickova A."/>
            <person name="Ondrej V."/>
            <person name="Sanges R."/>
        </authorList>
    </citation>
    <scope>NUCLEOTIDE SEQUENCE [LARGE SCALE GENOMIC DNA]</scope>
    <source>
        <strain evidence="3 4">CAUP A 1101</strain>
    </source>
</reference>
<gene>
    <name evidence="3" type="ORF">DO97_10470</name>
</gene>
<keyword evidence="4" id="KW-1185">Reference proteome</keyword>
<accession>A0A098TSR4</accession>
<dbReference type="InterPro" id="IPR014729">
    <property type="entry name" value="Rossmann-like_a/b/a_fold"/>
</dbReference>
<dbReference type="STRING" id="1497020.DO97_10470"/>
<comment type="similarity">
    <text evidence="1">Belongs to the universal stress protein A family.</text>
</comment>
<protein>
    <recommendedName>
        <fullName evidence="2">UspA domain-containing protein</fullName>
    </recommendedName>
</protein>
<dbReference type="Gene3D" id="3.40.50.620">
    <property type="entry name" value="HUPs"/>
    <property type="match status" value="1"/>
</dbReference>
<dbReference type="CDD" id="cd00293">
    <property type="entry name" value="USP-like"/>
    <property type="match status" value="1"/>
</dbReference>
<comment type="caution">
    <text evidence="3">The sequence shown here is derived from an EMBL/GenBank/DDBJ whole genome shotgun (WGS) entry which is preliminary data.</text>
</comment>
<evidence type="ECO:0000259" key="2">
    <source>
        <dbReference type="Pfam" id="PF00582"/>
    </source>
</evidence>
<dbReference type="Proteomes" id="UP000030170">
    <property type="component" value="Unassembled WGS sequence"/>
</dbReference>
<dbReference type="AlphaFoldDB" id="A0A098TSR4"/>
<name>A0A098TSR4_9CYAN</name>
<organism evidence="3 4">
    <name type="scientific">Neosynechococcus sphagnicola sy1</name>
    <dbReference type="NCBI Taxonomy" id="1497020"/>
    <lineage>
        <taxon>Bacteria</taxon>
        <taxon>Bacillati</taxon>
        <taxon>Cyanobacteriota</taxon>
        <taxon>Cyanophyceae</taxon>
        <taxon>Neosynechococcales</taxon>
        <taxon>Neosynechococcaceae</taxon>
        <taxon>Neosynechococcus</taxon>
    </lineage>
</organism>
<dbReference type="RefSeq" id="WP_036530792.1">
    <property type="nucleotide sequence ID" value="NZ_JJML01000003.1"/>
</dbReference>
<dbReference type="InterPro" id="IPR006015">
    <property type="entry name" value="Universal_stress_UspA"/>
</dbReference>
<feature type="domain" description="UspA" evidence="2">
    <location>
        <begin position="1"/>
        <end position="157"/>
    </location>
</feature>
<proteinExistence type="inferred from homology"/>
<dbReference type="SUPFAM" id="SSF52402">
    <property type="entry name" value="Adenine nucleotide alpha hydrolases-like"/>
    <property type="match status" value="1"/>
</dbReference>
<dbReference type="PANTHER" id="PTHR46268:SF8">
    <property type="entry name" value="UNIVERSAL STRESS PROTEIN SLL1388"/>
    <property type="match status" value="1"/>
</dbReference>
<dbReference type="PRINTS" id="PR01438">
    <property type="entry name" value="UNVRSLSTRESS"/>
</dbReference>
<evidence type="ECO:0000313" key="3">
    <source>
        <dbReference type="EMBL" id="KGF73818.1"/>
    </source>
</evidence>